<dbReference type="EMBL" id="KE504151">
    <property type="protein sequence ID" value="EPT00079.1"/>
    <property type="molecule type" value="Genomic_DNA"/>
</dbReference>
<gene>
    <name evidence="1" type="ORF">FOMPIDRAFT_1049916</name>
</gene>
<evidence type="ECO:0000313" key="1">
    <source>
        <dbReference type="EMBL" id="EPT00079.1"/>
    </source>
</evidence>
<proteinExistence type="predicted"/>
<dbReference type="HOGENOM" id="CLU_554360_0_0_1"/>
<organism evidence="1 2">
    <name type="scientific">Fomitopsis schrenkii</name>
    <name type="common">Brown rot fungus</name>
    <dbReference type="NCBI Taxonomy" id="2126942"/>
    <lineage>
        <taxon>Eukaryota</taxon>
        <taxon>Fungi</taxon>
        <taxon>Dikarya</taxon>
        <taxon>Basidiomycota</taxon>
        <taxon>Agaricomycotina</taxon>
        <taxon>Agaricomycetes</taxon>
        <taxon>Polyporales</taxon>
        <taxon>Fomitopsis</taxon>
    </lineage>
</organism>
<evidence type="ECO:0008006" key="3">
    <source>
        <dbReference type="Google" id="ProtNLM"/>
    </source>
</evidence>
<dbReference type="OrthoDB" id="2801180at2759"/>
<dbReference type="SUPFAM" id="SSF52047">
    <property type="entry name" value="RNI-like"/>
    <property type="match status" value="1"/>
</dbReference>
<dbReference type="Gene3D" id="3.80.10.10">
    <property type="entry name" value="Ribonuclease Inhibitor"/>
    <property type="match status" value="1"/>
</dbReference>
<keyword evidence="2" id="KW-1185">Reference proteome</keyword>
<dbReference type="AlphaFoldDB" id="S8E9U4"/>
<accession>S8E9U4</accession>
<name>S8E9U4_FOMSC</name>
<reference evidence="1 2" key="1">
    <citation type="journal article" date="2012" name="Science">
        <title>The Paleozoic origin of enzymatic lignin decomposition reconstructed from 31 fungal genomes.</title>
        <authorList>
            <person name="Floudas D."/>
            <person name="Binder M."/>
            <person name="Riley R."/>
            <person name="Barry K."/>
            <person name="Blanchette R.A."/>
            <person name="Henrissat B."/>
            <person name="Martinez A.T."/>
            <person name="Otillar R."/>
            <person name="Spatafora J.W."/>
            <person name="Yadav J.S."/>
            <person name="Aerts A."/>
            <person name="Benoit I."/>
            <person name="Boyd A."/>
            <person name="Carlson A."/>
            <person name="Copeland A."/>
            <person name="Coutinho P.M."/>
            <person name="de Vries R.P."/>
            <person name="Ferreira P."/>
            <person name="Findley K."/>
            <person name="Foster B."/>
            <person name="Gaskell J."/>
            <person name="Glotzer D."/>
            <person name="Gorecki P."/>
            <person name="Heitman J."/>
            <person name="Hesse C."/>
            <person name="Hori C."/>
            <person name="Igarashi K."/>
            <person name="Jurgens J.A."/>
            <person name="Kallen N."/>
            <person name="Kersten P."/>
            <person name="Kohler A."/>
            <person name="Kuees U."/>
            <person name="Kumar T.K.A."/>
            <person name="Kuo A."/>
            <person name="LaButti K."/>
            <person name="Larrondo L.F."/>
            <person name="Lindquist E."/>
            <person name="Ling A."/>
            <person name="Lombard V."/>
            <person name="Lucas S."/>
            <person name="Lundell T."/>
            <person name="Martin R."/>
            <person name="McLaughlin D.J."/>
            <person name="Morgenstern I."/>
            <person name="Morin E."/>
            <person name="Murat C."/>
            <person name="Nagy L.G."/>
            <person name="Nolan M."/>
            <person name="Ohm R.A."/>
            <person name="Patyshakuliyeva A."/>
            <person name="Rokas A."/>
            <person name="Ruiz-Duenas F.J."/>
            <person name="Sabat G."/>
            <person name="Salamov A."/>
            <person name="Samejima M."/>
            <person name="Schmutz J."/>
            <person name="Slot J.C."/>
            <person name="St John F."/>
            <person name="Stenlid J."/>
            <person name="Sun H."/>
            <person name="Sun S."/>
            <person name="Syed K."/>
            <person name="Tsang A."/>
            <person name="Wiebenga A."/>
            <person name="Young D."/>
            <person name="Pisabarro A."/>
            <person name="Eastwood D.C."/>
            <person name="Martin F."/>
            <person name="Cullen D."/>
            <person name="Grigoriev I.V."/>
            <person name="Hibbett D.S."/>
        </authorList>
    </citation>
    <scope>NUCLEOTIDE SEQUENCE</scope>
    <source>
        <strain evidence="2">FP-58527</strain>
    </source>
</reference>
<dbReference type="InParanoid" id="S8E9U4"/>
<sequence>MIRVDVERAEWEPVGQRIWTSYESPTEHGLQRYNYYAAFVRSVTIPADYENRSDPQENVDPMLVFHLSIASGYRPLLPNVKEIRCDLTPSVDMAVLCLAGDSLCELLIFDPHDGPPLPGKFADKQIASALRRLLRELPSRTPELRSLYIDDIDTIHCLQHIAPIANLQELRSLRFRFRRGQDNWLGPFMSMLAKLEHLRDLHLSLGDWVSGLPPIAEDGFRELRRLCLQGYNAGSDHLVSLNTLTGIMPRDLALERLDIREAAVEHDLYVGDLAAECRGLEILVTSAAKTLTWVTVDLFRDRDYGLYNRREQSQPTSRDNPSSTILDILAQLHNLQVCVIDLPTTMWITDHELRRLRDAWPLLWKFDLKWRREKYSQRRVPTFDGVVDFIRDHPHLRKLELSALDMGVPNHLKRRVYWTRTLPEGLTVPEARIRDPVVLGQVLRTLFEDLHVWGDACDEGGVDESSKWGRVLLELGCYADCGHRVAYEGSEQ</sequence>
<dbReference type="InterPro" id="IPR032675">
    <property type="entry name" value="LRR_dom_sf"/>
</dbReference>
<dbReference type="Proteomes" id="UP000015241">
    <property type="component" value="Unassembled WGS sequence"/>
</dbReference>
<protein>
    <recommendedName>
        <fullName evidence="3">F-box domain-containing protein</fullName>
    </recommendedName>
</protein>
<evidence type="ECO:0000313" key="2">
    <source>
        <dbReference type="Proteomes" id="UP000015241"/>
    </source>
</evidence>